<reference evidence="2 3" key="1">
    <citation type="journal article" date="2018" name="Nat. Ecol. Evol.">
        <title>Pezizomycetes genomes reveal the molecular basis of ectomycorrhizal truffle lifestyle.</title>
        <authorList>
            <person name="Murat C."/>
            <person name="Payen T."/>
            <person name="Noel B."/>
            <person name="Kuo A."/>
            <person name="Morin E."/>
            <person name="Chen J."/>
            <person name="Kohler A."/>
            <person name="Krizsan K."/>
            <person name="Balestrini R."/>
            <person name="Da Silva C."/>
            <person name="Montanini B."/>
            <person name="Hainaut M."/>
            <person name="Levati E."/>
            <person name="Barry K.W."/>
            <person name="Belfiori B."/>
            <person name="Cichocki N."/>
            <person name="Clum A."/>
            <person name="Dockter R.B."/>
            <person name="Fauchery L."/>
            <person name="Guy J."/>
            <person name="Iotti M."/>
            <person name="Le Tacon F."/>
            <person name="Lindquist E.A."/>
            <person name="Lipzen A."/>
            <person name="Malagnac F."/>
            <person name="Mello A."/>
            <person name="Molinier V."/>
            <person name="Miyauchi S."/>
            <person name="Poulain J."/>
            <person name="Riccioni C."/>
            <person name="Rubini A."/>
            <person name="Sitrit Y."/>
            <person name="Splivallo R."/>
            <person name="Traeger S."/>
            <person name="Wang M."/>
            <person name="Zifcakova L."/>
            <person name="Wipf D."/>
            <person name="Zambonelli A."/>
            <person name="Paolocci F."/>
            <person name="Nowrousian M."/>
            <person name="Ottonello S."/>
            <person name="Baldrian P."/>
            <person name="Spatafora J.W."/>
            <person name="Henrissat B."/>
            <person name="Nagy L.G."/>
            <person name="Aury J.M."/>
            <person name="Wincker P."/>
            <person name="Grigoriev I.V."/>
            <person name="Bonfante P."/>
            <person name="Martin F.M."/>
        </authorList>
    </citation>
    <scope>NUCLEOTIDE SEQUENCE [LARGE SCALE GENOMIC DNA]</scope>
    <source>
        <strain evidence="2 3">120613-1</strain>
    </source>
</reference>
<dbReference type="EMBL" id="ML120468">
    <property type="protein sequence ID" value="RPA92655.1"/>
    <property type="molecule type" value="Genomic_DNA"/>
</dbReference>
<feature type="signal peptide" evidence="1">
    <location>
        <begin position="1"/>
        <end position="21"/>
    </location>
</feature>
<keyword evidence="3" id="KW-1185">Reference proteome</keyword>
<name>A0A3N4J3B3_9PEZI</name>
<dbReference type="AlphaFoldDB" id="A0A3N4J3B3"/>
<protein>
    <submittedName>
        <fullName evidence="2">Uncharacterized protein</fullName>
    </submittedName>
</protein>
<dbReference type="Proteomes" id="UP000276215">
    <property type="component" value="Unassembled WGS sequence"/>
</dbReference>
<evidence type="ECO:0000256" key="1">
    <source>
        <dbReference type="SAM" id="SignalP"/>
    </source>
</evidence>
<evidence type="ECO:0000313" key="3">
    <source>
        <dbReference type="Proteomes" id="UP000276215"/>
    </source>
</evidence>
<sequence length="74" mass="8119">MRAILMHCCFLVIPPILVNWACELVALASGVGQKQYADDMHSQYFFKAMGSGVGPGRKPGGRCGWGCLLSWYSH</sequence>
<feature type="chain" id="PRO_5018136250" evidence="1">
    <location>
        <begin position="22"/>
        <end position="74"/>
    </location>
</feature>
<proteinExistence type="predicted"/>
<evidence type="ECO:0000313" key="2">
    <source>
        <dbReference type="EMBL" id="RPA92655.1"/>
    </source>
</evidence>
<keyword evidence="1" id="KW-0732">Signal</keyword>
<organism evidence="2 3">
    <name type="scientific">Choiromyces venosus 120613-1</name>
    <dbReference type="NCBI Taxonomy" id="1336337"/>
    <lineage>
        <taxon>Eukaryota</taxon>
        <taxon>Fungi</taxon>
        <taxon>Dikarya</taxon>
        <taxon>Ascomycota</taxon>
        <taxon>Pezizomycotina</taxon>
        <taxon>Pezizomycetes</taxon>
        <taxon>Pezizales</taxon>
        <taxon>Tuberaceae</taxon>
        <taxon>Choiromyces</taxon>
    </lineage>
</organism>
<gene>
    <name evidence="2" type="ORF">L873DRAFT_153663</name>
</gene>
<accession>A0A3N4J3B3</accession>